<keyword evidence="5 7" id="KW-0807">Transducer</keyword>
<comment type="similarity">
    <text evidence="6">Belongs to the methyl-accepting chemotaxis (MCP) protein family.</text>
</comment>
<gene>
    <name evidence="11" type="ORF">AT705_01990</name>
</gene>
<dbReference type="FunFam" id="1.10.287.950:FF:000001">
    <property type="entry name" value="Methyl-accepting chemotaxis sensory transducer"/>
    <property type="match status" value="1"/>
</dbReference>
<dbReference type="PROSITE" id="PS50885">
    <property type="entry name" value="HAMP"/>
    <property type="match status" value="1"/>
</dbReference>
<feature type="transmembrane region" description="Helical" evidence="8">
    <location>
        <begin position="13"/>
        <end position="35"/>
    </location>
</feature>
<dbReference type="Gene3D" id="1.10.287.950">
    <property type="entry name" value="Methyl-accepting chemotaxis protein"/>
    <property type="match status" value="1"/>
</dbReference>
<keyword evidence="4 8" id="KW-0472">Membrane</keyword>
<dbReference type="Proteomes" id="UP000069015">
    <property type="component" value="Chromosome 1"/>
</dbReference>
<dbReference type="SUPFAM" id="SSF58104">
    <property type="entry name" value="Methyl-accepting chemotaxis protein (MCP) signaling domain"/>
    <property type="match status" value="1"/>
</dbReference>
<dbReference type="RefSeq" id="WP_058795259.1">
    <property type="nucleotide sequence ID" value="NZ_CP013611.1"/>
</dbReference>
<feature type="domain" description="HAMP" evidence="10">
    <location>
        <begin position="208"/>
        <end position="262"/>
    </location>
</feature>
<dbReference type="Pfam" id="PF00015">
    <property type="entry name" value="MCPsignal"/>
    <property type="match status" value="1"/>
</dbReference>
<dbReference type="GO" id="GO:0016020">
    <property type="term" value="C:membrane"/>
    <property type="evidence" value="ECO:0007669"/>
    <property type="project" value="UniProtKB-SubCell"/>
</dbReference>
<evidence type="ECO:0008006" key="13">
    <source>
        <dbReference type="Google" id="ProtNLM"/>
    </source>
</evidence>
<protein>
    <recommendedName>
        <fullName evidence="13">Chemotaxis protein</fullName>
    </recommendedName>
</protein>
<evidence type="ECO:0000256" key="8">
    <source>
        <dbReference type="SAM" id="Phobius"/>
    </source>
</evidence>
<feature type="transmembrane region" description="Helical" evidence="8">
    <location>
        <begin position="185"/>
        <end position="207"/>
    </location>
</feature>
<dbReference type="GO" id="GO:0007165">
    <property type="term" value="P:signal transduction"/>
    <property type="evidence" value="ECO:0007669"/>
    <property type="project" value="UniProtKB-KW"/>
</dbReference>
<comment type="subcellular location">
    <subcellularLocation>
        <location evidence="1">Membrane</location>
        <topology evidence="1">Multi-pass membrane protein</topology>
    </subcellularLocation>
</comment>
<organism evidence="11 12">
    <name type="scientific">Pseudoalteromonas rubra</name>
    <dbReference type="NCBI Taxonomy" id="43658"/>
    <lineage>
        <taxon>Bacteria</taxon>
        <taxon>Pseudomonadati</taxon>
        <taxon>Pseudomonadota</taxon>
        <taxon>Gammaproteobacteria</taxon>
        <taxon>Alteromonadales</taxon>
        <taxon>Pseudoalteromonadaceae</taxon>
        <taxon>Pseudoalteromonas</taxon>
    </lineage>
</organism>
<evidence type="ECO:0000259" key="10">
    <source>
        <dbReference type="PROSITE" id="PS50885"/>
    </source>
</evidence>
<dbReference type="EMBL" id="CP013611">
    <property type="protein sequence ID" value="ALU41799.1"/>
    <property type="molecule type" value="Genomic_DNA"/>
</dbReference>
<dbReference type="PANTHER" id="PTHR32089:SF119">
    <property type="entry name" value="METHYL-ACCEPTING CHEMOTAXIS PROTEIN CTPL"/>
    <property type="match status" value="1"/>
</dbReference>
<evidence type="ECO:0000313" key="12">
    <source>
        <dbReference type="Proteomes" id="UP000069015"/>
    </source>
</evidence>
<keyword evidence="3 8" id="KW-1133">Transmembrane helix</keyword>
<dbReference type="PANTHER" id="PTHR32089">
    <property type="entry name" value="METHYL-ACCEPTING CHEMOTAXIS PROTEIN MCPB"/>
    <property type="match status" value="1"/>
</dbReference>
<dbReference type="CDD" id="cd11386">
    <property type="entry name" value="MCP_signal"/>
    <property type="match status" value="1"/>
</dbReference>
<reference evidence="11 12" key="1">
    <citation type="submission" date="2015-12" db="EMBL/GenBank/DDBJ databases">
        <title>Complete genome sequence of Pseudoalteromonas rubra SCSIO 6842, harboring a conjugative plasmid.</title>
        <authorList>
            <person name="Li B."/>
            <person name="Wang X."/>
        </authorList>
    </citation>
    <scope>NUCLEOTIDE SEQUENCE [LARGE SCALE GENOMIC DNA]</scope>
    <source>
        <strain evidence="11 12">SCSIO 6842</strain>
    </source>
</reference>
<feature type="domain" description="Methyl-accepting transducer" evidence="9">
    <location>
        <begin position="267"/>
        <end position="503"/>
    </location>
</feature>
<evidence type="ECO:0000256" key="1">
    <source>
        <dbReference type="ARBA" id="ARBA00004141"/>
    </source>
</evidence>
<dbReference type="InterPro" id="IPR003660">
    <property type="entry name" value="HAMP_dom"/>
</dbReference>
<accession>A0A0U3I451</accession>
<evidence type="ECO:0000313" key="11">
    <source>
        <dbReference type="EMBL" id="ALU41799.1"/>
    </source>
</evidence>
<evidence type="ECO:0000256" key="2">
    <source>
        <dbReference type="ARBA" id="ARBA00022692"/>
    </source>
</evidence>
<evidence type="ECO:0000256" key="5">
    <source>
        <dbReference type="ARBA" id="ARBA00023224"/>
    </source>
</evidence>
<evidence type="ECO:0000256" key="3">
    <source>
        <dbReference type="ARBA" id="ARBA00022989"/>
    </source>
</evidence>
<evidence type="ECO:0000259" key="9">
    <source>
        <dbReference type="PROSITE" id="PS50111"/>
    </source>
</evidence>
<dbReference type="GO" id="GO:0006935">
    <property type="term" value="P:chemotaxis"/>
    <property type="evidence" value="ECO:0007669"/>
    <property type="project" value="UniProtKB-ARBA"/>
</dbReference>
<dbReference type="SMART" id="SM00304">
    <property type="entry name" value="HAMP"/>
    <property type="match status" value="1"/>
</dbReference>
<dbReference type="SMART" id="SM00283">
    <property type="entry name" value="MA"/>
    <property type="match status" value="1"/>
</dbReference>
<dbReference type="PROSITE" id="PS50111">
    <property type="entry name" value="CHEMOTAXIS_TRANSDUC_2"/>
    <property type="match status" value="1"/>
</dbReference>
<dbReference type="AlphaFoldDB" id="A0A0U3I451"/>
<dbReference type="CDD" id="cd06225">
    <property type="entry name" value="HAMP"/>
    <property type="match status" value="1"/>
</dbReference>
<proteinExistence type="inferred from homology"/>
<keyword evidence="2 8" id="KW-0812">Transmembrane</keyword>
<dbReference type="Pfam" id="PF00672">
    <property type="entry name" value="HAMP"/>
    <property type="match status" value="1"/>
</dbReference>
<evidence type="ECO:0000256" key="4">
    <source>
        <dbReference type="ARBA" id="ARBA00023136"/>
    </source>
</evidence>
<sequence>MHWFKNLPLFYKISLIVALSVSVFTANLLINFFAFQNTQKELLLLERQIYKTVQLSTINSVLIRRADELFSQAVSFADNDVMNQALQTVQGLRANLDELRVLDVENSTLIRNQLEVIAEYKTLSERLAQGMINNTIDFSTLPTLAKQKSDLFEKAENGLTAYQKSVDELFQSTIKKAYESGNDGLWLSIQSGVVLTILLVIVALSVARNISFTANELRSSLSELADGHGDLNQRIEVLGDDELGRTALNFNKFMDTLTTAINGVMSVSQPLLDTSEKLVHSTEKVRRVTDQQSAQAAQTQQSINELIQSIDSISDSASAANTAAHETEQEAHNGLSAVTDTIANSKELNQQIGEAAEAVNDLAKGTGNVSSILDVISSIAEQTNLLALNAAIEAARAGEQGRGFAVVADEVRTLASRTGDATTEIRTMLDSLQNAAERSVKMMSQADEQASSNESRALKAGQALEEIQSKIANITLMNNQIASATEQQSSVAAQVADTIEKMNEGQKQVNASFTDLDDVSHRLHQASDRLVSATSQFKL</sequence>
<evidence type="ECO:0000256" key="6">
    <source>
        <dbReference type="ARBA" id="ARBA00029447"/>
    </source>
</evidence>
<evidence type="ECO:0000256" key="7">
    <source>
        <dbReference type="PROSITE-ProRule" id="PRU00284"/>
    </source>
</evidence>
<name>A0A0U3I451_9GAMM</name>
<dbReference type="InterPro" id="IPR004089">
    <property type="entry name" value="MCPsignal_dom"/>
</dbReference>
<dbReference type="KEGG" id="prr:AT705_01990"/>